<dbReference type="EMBL" id="VUJX02000003">
    <property type="protein sequence ID" value="KAL0938389.1"/>
    <property type="molecule type" value="Genomic_DNA"/>
</dbReference>
<evidence type="ECO:0000313" key="2">
    <source>
        <dbReference type="Proteomes" id="UP000805649"/>
    </source>
</evidence>
<keyword evidence="2" id="KW-1185">Reference proteome</keyword>
<comment type="caution">
    <text evidence="1">The sequence shown here is derived from an EMBL/GenBank/DDBJ whole genome shotgun (WGS) entry which is preliminary data.</text>
</comment>
<protein>
    <submittedName>
        <fullName evidence="1">Fungal specific transcription factor</fullName>
    </submittedName>
</protein>
<evidence type="ECO:0000313" key="1">
    <source>
        <dbReference type="EMBL" id="KAL0938389.1"/>
    </source>
</evidence>
<proteinExistence type="predicted"/>
<reference evidence="1 2" key="1">
    <citation type="journal article" date="2020" name="Phytopathology">
        <title>Genome Sequence Resources of Colletotrichum truncatum, C. plurivorum, C. musicola, and C. sojae: Four Species Pathogenic to Soybean (Glycine max).</title>
        <authorList>
            <person name="Rogerio F."/>
            <person name="Boufleur T.R."/>
            <person name="Ciampi-Guillardi M."/>
            <person name="Sukno S.A."/>
            <person name="Thon M.R."/>
            <person name="Massola Junior N.S."/>
            <person name="Baroncelli R."/>
        </authorList>
    </citation>
    <scope>NUCLEOTIDE SEQUENCE [LARGE SCALE GENOMIC DNA]</scope>
    <source>
        <strain evidence="1 2">CMES1059</strain>
    </source>
</reference>
<name>A0ACC3Z2S0_COLTU</name>
<dbReference type="Proteomes" id="UP000805649">
    <property type="component" value="Unassembled WGS sequence"/>
</dbReference>
<sequence>MSTANGSPQSPQSSPGTKAPRGLMNCKPCQIRKVGDHRLIIKCEIFLCPSCTHARQFIEADYSTDGVPKKRGPKKESLSALIKRIDGLEELLKSEKTPTPPGSDTLAADYNELRSYRSGTCEPSGTTSSDTSPVSLLRGGNFEINSEFSATLNAEGLVDIYFNNFHCNPYEILDESATRQRLNTNQLPKSVLYAICAVATGFSEGSGKVPSSHVTAETYTAWSQKEIDPYEVSIDSCQALLLLVTAYTAMGNGKKAHFIMFGMVMALELYSQTDNHENQIQHVDETRRKVFWTCYIINTFVSTWLERPSLMDDSFIKADILLSRQPGQNGFMQTGDIGQNPNIHPQKASGISKRRVHGLQSLVWVTQILSEANRYLLLSDATSQAAYCRRHKILHDLDLWASDASNSAKTSDQVLDGPGDNASFICRLVFHLIHCLIHRPILPLRLSESSGIKMIQHWVVEATETAFRHATAIVELVGQVRETSDLPMPPLVGFCIFTAATILNHGVYYAEEQNPQGLGVCLASFAGSPMSPSHFTSSPDLFSRCLNELSLLSENFVSARLFRVRLEELKAEHIGLLKGTLAGLSPNHSNRFFRKYSATLLQMIQGFHIEETHVSNPKSALTQSPVSMTHDDSILKEKDSTMVWNTNQIHHSGKLPFINTRPSMGLASSHHNGHQRSFSDSLPLSQSYAFDTTSPLMQRPSLVWPSFQDDTPRQGPTHSSPMLDSSIHLTSPIFQEGKGIGSVQRSWDNVRDFSGDGGLPYQVLSGPVAAAGSEYQQNDGLGNSFVPFHNFSVS</sequence>
<organism evidence="1 2">
    <name type="scientific">Colletotrichum truncatum</name>
    <name type="common">Anthracnose fungus</name>
    <name type="synonym">Colletotrichum capsici</name>
    <dbReference type="NCBI Taxonomy" id="5467"/>
    <lineage>
        <taxon>Eukaryota</taxon>
        <taxon>Fungi</taxon>
        <taxon>Dikarya</taxon>
        <taxon>Ascomycota</taxon>
        <taxon>Pezizomycotina</taxon>
        <taxon>Sordariomycetes</taxon>
        <taxon>Hypocreomycetidae</taxon>
        <taxon>Glomerellales</taxon>
        <taxon>Glomerellaceae</taxon>
        <taxon>Colletotrichum</taxon>
        <taxon>Colletotrichum truncatum species complex</taxon>
    </lineage>
</organism>
<accession>A0ACC3Z2S0</accession>
<gene>
    <name evidence="1" type="ORF">CTRU02_204999</name>
</gene>